<dbReference type="PRINTS" id="PR00171">
    <property type="entry name" value="SUGRTRNSPORT"/>
</dbReference>
<keyword evidence="6 10" id="KW-0472">Membrane</keyword>
<dbReference type="FunFam" id="1.20.1250.20:FF:000119">
    <property type="entry name" value="MFS monosaccharide transporter, putative"/>
    <property type="match status" value="1"/>
</dbReference>
<evidence type="ECO:0000256" key="3">
    <source>
        <dbReference type="ARBA" id="ARBA00022448"/>
    </source>
</evidence>
<dbReference type="InterPro" id="IPR003663">
    <property type="entry name" value="Sugar/inositol_transpt"/>
</dbReference>
<keyword evidence="5 10" id="KW-1133">Transmembrane helix</keyword>
<dbReference type="GO" id="GO:0016020">
    <property type="term" value="C:membrane"/>
    <property type="evidence" value="ECO:0007669"/>
    <property type="project" value="UniProtKB-SubCell"/>
</dbReference>
<gene>
    <name evidence="12" type="ORF">EHS24_008501</name>
</gene>
<feature type="transmembrane region" description="Helical" evidence="10">
    <location>
        <begin position="436"/>
        <end position="455"/>
    </location>
</feature>
<evidence type="ECO:0000256" key="9">
    <source>
        <dbReference type="SAM" id="MobiDB-lite"/>
    </source>
</evidence>
<dbReference type="NCBIfam" id="TIGR00879">
    <property type="entry name" value="SP"/>
    <property type="match status" value="1"/>
</dbReference>
<organism evidence="12 13">
    <name type="scientific">Apiotrichum porosum</name>
    <dbReference type="NCBI Taxonomy" id="105984"/>
    <lineage>
        <taxon>Eukaryota</taxon>
        <taxon>Fungi</taxon>
        <taxon>Dikarya</taxon>
        <taxon>Basidiomycota</taxon>
        <taxon>Agaricomycotina</taxon>
        <taxon>Tremellomycetes</taxon>
        <taxon>Trichosporonales</taxon>
        <taxon>Trichosporonaceae</taxon>
        <taxon>Apiotrichum</taxon>
    </lineage>
</organism>
<evidence type="ECO:0000256" key="1">
    <source>
        <dbReference type="ARBA" id="ARBA00004141"/>
    </source>
</evidence>
<comment type="caution">
    <text evidence="12">The sequence shown here is derived from an EMBL/GenBank/DDBJ whole genome shotgun (WGS) entry which is preliminary data.</text>
</comment>
<evidence type="ECO:0000256" key="8">
    <source>
        <dbReference type="RuleBase" id="RU003346"/>
    </source>
</evidence>
<keyword evidence="3 8" id="KW-0813">Transport</keyword>
<evidence type="ECO:0000256" key="4">
    <source>
        <dbReference type="ARBA" id="ARBA00022692"/>
    </source>
</evidence>
<evidence type="ECO:0000313" key="13">
    <source>
        <dbReference type="Proteomes" id="UP000279236"/>
    </source>
</evidence>
<feature type="domain" description="Major facilitator superfamily (MFS) profile" evidence="11">
    <location>
        <begin position="17"/>
        <end position="459"/>
    </location>
</feature>
<keyword evidence="4 10" id="KW-0812">Transmembrane</keyword>
<evidence type="ECO:0000256" key="5">
    <source>
        <dbReference type="ARBA" id="ARBA00022989"/>
    </source>
</evidence>
<comment type="subcellular location">
    <subcellularLocation>
        <location evidence="1">Membrane</location>
        <topology evidence="1">Multi-pass membrane protein</topology>
    </subcellularLocation>
</comment>
<dbReference type="OrthoDB" id="648285at2759"/>
<dbReference type="PROSITE" id="PS00216">
    <property type="entry name" value="SUGAR_TRANSPORT_1"/>
    <property type="match status" value="1"/>
</dbReference>
<dbReference type="GO" id="GO:0005351">
    <property type="term" value="F:carbohydrate:proton symporter activity"/>
    <property type="evidence" value="ECO:0007669"/>
    <property type="project" value="TreeGrafter"/>
</dbReference>
<feature type="region of interest" description="Disordered" evidence="9">
    <location>
        <begin position="470"/>
        <end position="568"/>
    </location>
</feature>
<comment type="catalytic activity">
    <reaction evidence="7">
        <text>myo-inositol(out) + H(+)(out) = myo-inositol(in) + H(+)(in)</text>
        <dbReference type="Rhea" id="RHEA:60364"/>
        <dbReference type="ChEBI" id="CHEBI:15378"/>
        <dbReference type="ChEBI" id="CHEBI:17268"/>
    </reaction>
</comment>
<evidence type="ECO:0000313" key="12">
    <source>
        <dbReference type="EMBL" id="RSH81067.1"/>
    </source>
</evidence>
<keyword evidence="13" id="KW-1185">Reference proteome</keyword>
<accession>A0A427XQI3</accession>
<dbReference type="EMBL" id="RSCE01000007">
    <property type="protein sequence ID" value="RSH81067.1"/>
    <property type="molecule type" value="Genomic_DNA"/>
</dbReference>
<feature type="transmembrane region" description="Helical" evidence="10">
    <location>
        <begin position="340"/>
        <end position="361"/>
    </location>
</feature>
<protein>
    <recommendedName>
        <fullName evidence="11">Major facilitator superfamily (MFS) profile domain-containing protein</fullName>
    </recommendedName>
</protein>
<feature type="transmembrane region" description="Helical" evidence="10">
    <location>
        <begin position="56"/>
        <end position="77"/>
    </location>
</feature>
<dbReference type="PANTHER" id="PTHR48022:SF73">
    <property type="entry name" value="METABOLITE TRANSPORT PROTEIN YDL199C-RELATED"/>
    <property type="match status" value="1"/>
</dbReference>
<dbReference type="InterPro" id="IPR005828">
    <property type="entry name" value="MFS_sugar_transport-like"/>
</dbReference>
<dbReference type="STRING" id="105984.A0A427XQI3"/>
<dbReference type="Gene3D" id="1.20.1250.20">
    <property type="entry name" value="MFS general substrate transporter like domains"/>
    <property type="match status" value="1"/>
</dbReference>
<evidence type="ECO:0000256" key="6">
    <source>
        <dbReference type="ARBA" id="ARBA00023136"/>
    </source>
</evidence>
<dbReference type="InterPro" id="IPR036259">
    <property type="entry name" value="MFS_trans_sf"/>
</dbReference>
<evidence type="ECO:0000256" key="7">
    <source>
        <dbReference type="ARBA" id="ARBA00049119"/>
    </source>
</evidence>
<feature type="transmembrane region" description="Helical" evidence="10">
    <location>
        <begin position="12"/>
        <end position="30"/>
    </location>
</feature>
<feature type="transmembrane region" description="Helical" evidence="10">
    <location>
        <begin position="370"/>
        <end position="393"/>
    </location>
</feature>
<sequence>MPPKQRGLRGNSLLYTVSVFISIGVWLFGYDQGVMSGVITGPYFKAYFNQPSSTQIGNMVAVLEIGAFITSLAAATLADKLGRRMTMRLGAVFFSIGGCFQTFCNGYAVMVFGRFVSGCGVGMLSMIVPIYQAEISPADHRGFLGALEFTGNIVGYSSSVWIDYACSYIESDWSWRLPLSIQVIGGIVLCMGSFVCPESPRYLIDTDQDTEGLQVIADFQGRDLDDEKVQEEYNEIRDGVLADRAVGDRSYKALWTRYRGRVLIAMSSQLFAQLNGINVISYYARGYSSVLSDANPPALVFEQAGWIGRDAILMTGINSLFYVTSSIPPWWLTDLAGRRPILLCGSIAMALALTATGYWIYIDQAITPNAVVVCVVVYNFAFGMSWGPIPWLYPPEIMPLPFRAKGVSLSTATNWLANYWVGVTTPLFQELIGWRLYPMHAFFCVVSFILVYFLYPETRGVPLEEMDKLFGDESTDDDDDDDDDDIMSDPEAQSETETSSLVGSLRPGGSVSSTLPLSRRGSPMPARADNSLFGRMHDAFDGLMGRRPPRRDSVSRGRYNAIAADDNQ</sequence>
<dbReference type="Proteomes" id="UP000279236">
    <property type="component" value="Unassembled WGS sequence"/>
</dbReference>
<proteinExistence type="inferred from homology"/>
<dbReference type="SUPFAM" id="SSF103473">
    <property type="entry name" value="MFS general substrate transporter"/>
    <property type="match status" value="1"/>
</dbReference>
<feature type="compositionally biased region" description="Acidic residues" evidence="9">
    <location>
        <begin position="473"/>
        <end position="494"/>
    </location>
</feature>
<dbReference type="InterPro" id="IPR020846">
    <property type="entry name" value="MFS_dom"/>
</dbReference>
<dbReference type="PANTHER" id="PTHR48022">
    <property type="entry name" value="PLASTIDIC GLUCOSE TRANSPORTER 4"/>
    <property type="match status" value="1"/>
</dbReference>
<dbReference type="InterPro" id="IPR050360">
    <property type="entry name" value="MFS_Sugar_Transporters"/>
</dbReference>
<dbReference type="RefSeq" id="XP_028475786.1">
    <property type="nucleotide sequence ID" value="XM_028623812.1"/>
</dbReference>
<dbReference type="InterPro" id="IPR005829">
    <property type="entry name" value="Sugar_transporter_CS"/>
</dbReference>
<dbReference type="PROSITE" id="PS50850">
    <property type="entry name" value="MFS"/>
    <property type="match status" value="1"/>
</dbReference>
<comment type="similarity">
    <text evidence="2 8">Belongs to the major facilitator superfamily. Sugar transporter (TC 2.A.1.1) family.</text>
</comment>
<dbReference type="AlphaFoldDB" id="A0A427XQI3"/>
<feature type="transmembrane region" description="Helical" evidence="10">
    <location>
        <begin position="89"/>
        <end position="109"/>
    </location>
</feature>
<reference evidence="12 13" key="1">
    <citation type="submission" date="2018-11" db="EMBL/GenBank/DDBJ databases">
        <title>Genome sequence of Apiotrichum porosum DSM 27194.</title>
        <authorList>
            <person name="Aliyu H."/>
            <person name="Gorte O."/>
            <person name="Ochsenreither K."/>
        </authorList>
    </citation>
    <scope>NUCLEOTIDE SEQUENCE [LARGE SCALE GENOMIC DNA]</scope>
    <source>
        <strain evidence="12 13">DSM 27194</strain>
    </source>
</reference>
<evidence type="ECO:0000256" key="10">
    <source>
        <dbReference type="SAM" id="Phobius"/>
    </source>
</evidence>
<name>A0A427XQI3_9TREE</name>
<dbReference type="Pfam" id="PF00083">
    <property type="entry name" value="Sugar_tr"/>
    <property type="match status" value="1"/>
</dbReference>
<evidence type="ECO:0000256" key="2">
    <source>
        <dbReference type="ARBA" id="ARBA00010992"/>
    </source>
</evidence>
<evidence type="ECO:0000259" key="11">
    <source>
        <dbReference type="PROSITE" id="PS50850"/>
    </source>
</evidence>
<dbReference type="GeneID" id="39593044"/>